<accession>A0A8H3IDX8</accession>
<gene>
    <name evidence="2" type="ORF">GOMPHAMPRED_008325</name>
</gene>
<dbReference type="AlphaFoldDB" id="A0A8H3IDX8"/>
<evidence type="ECO:0008006" key="4">
    <source>
        <dbReference type="Google" id="ProtNLM"/>
    </source>
</evidence>
<name>A0A8H3IDX8_9LECA</name>
<sequence length="207" mass="23439">MFNRAHPNETSYKGKLVLRCLALFFISVALIPAGYSWRLSVFVLPVIVLSWLWNFINIVKRLTSEYPMHPGANVAFDLIIYLLFVILGGFNIFVAAFANMITSANWKSNPAFANQWGNMSVCKSTTTINDDEEDVTSQSCTVPADQVDLVRRLAKASLVAIGFASIVCLFHFILFIWACVDTHRYRKERKVAVEAFRAKQNEFSTEQ</sequence>
<evidence type="ECO:0000313" key="3">
    <source>
        <dbReference type="Proteomes" id="UP000664169"/>
    </source>
</evidence>
<feature type="transmembrane region" description="Helical" evidence="1">
    <location>
        <begin position="16"/>
        <end position="35"/>
    </location>
</feature>
<organism evidence="2 3">
    <name type="scientific">Gomphillus americanus</name>
    <dbReference type="NCBI Taxonomy" id="1940652"/>
    <lineage>
        <taxon>Eukaryota</taxon>
        <taxon>Fungi</taxon>
        <taxon>Dikarya</taxon>
        <taxon>Ascomycota</taxon>
        <taxon>Pezizomycotina</taxon>
        <taxon>Lecanoromycetes</taxon>
        <taxon>OSLEUM clade</taxon>
        <taxon>Ostropomycetidae</taxon>
        <taxon>Ostropales</taxon>
        <taxon>Graphidaceae</taxon>
        <taxon>Gomphilloideae</taxon>
        <taxon>Gomphillus</taxon>
    </lineage>
</organism>
<dbReference type="EMBL" id="CAJPDQ010000009">
    <property type="protein sequence ID" value="CAF9914903.1"/>
    <property type="molecule type" value="Genomic_DNA"/>
</dbReference>
<keyword evidence="1" id="KW-0812">Transmembrane</keyword>
<evidence type="ECO:0000256" key="1">
    <source>
        <dbReference type="SAM" id="Phobius"/>
    </source>
</evidence>
<proteinExistence type="predicted"/>
<comment type="caution">
    <text evidence="2">The sequence shown here is derived from an EMBL/GenBank/DDBJ whole genome shotgun (WGS) entry which is preliminary data.</text>
</comment>
<dbReference type="OrthoDB" id="5279542at2759"/>
<keyword evidence="1" id="KW-1133">Transmembrane helix</keyword>
<keyword evidence="1" id="KW-0472">Membrane</keyword>
<feature type="transmembrane region" description="Helical" evidence="1">
    <location>
        <begin position="41"/>
        <end position="59"/>
    </location>
</feature>
<reference evidence="2" key="1">
    <citation type="submission" date="2021-03" db="EMBL/GenBank/DDBJ databases">
        <authorList>
            <person name="Tagirdzhanova G."/>
        </authorList>
    </citation>
    <scope>NUCLEOTIDE SEQUENCE</scope>
</reference>
<keyword evidence="3" id="KW-1185">Reference proteome</keyword>
<protein>
    <recommendedName>
        <fullName evidence="4">MARVEL domain-containing protein</fullName>
    </recommendedName>
</protein>
<dbReference type="Proteomes" id="UP000664169">
    <property type="component" value="Unassembled WGS sequence"/>
</dbReference>
<evidence type="ECO:0000313" key="2">
    <source>
        <dbReference type="EMBL" id="CAF9914903.1"/>
    </source>
</evidence>
<feature type="transmembrane region" description="Helical" evidence="1">
    <location>
        <begin position="79"/>
        <end position="101"/>
    </location>
</feature>
<feature type="transmembrane region" description="Helical" evidence="1">
    <location>
        <begin position="158"/>
        <end position="180"/>
    </location>
</feature>